<organism evidence="1 2">
    <name type="scientific">Raoultibacter massiliensis</name>
    <dbReference type="NCBI Taxonomy" id="1852371"/>
    <lineage>
        <taxon>Bacteria</taxon>
        <taxon>Bacillati</taxon>
        <taxon>Actinomycetota</taxon>
        <taxon>Coriobacteriia</taxon>
        <taxon>Eggerthellales</taxon>
        <taxon>Eggerthellaceae</taxon>
        <taxon>Raoultibacter</taxon>
    </lineage>
</organism>
<dbReference type="Proteomes" id="UP001487305">
    <property type="component" value="Unassembled WGS sequence"/>
</dbReference>
<dbReference type="RefSeq" id="WP_349227761.1">
    <property type="nucleotide sequence ID" value="NZ_JBBNOP010000011.1"/>
</dbReference>
<accession>A0ABV1JF27</accession>
<evidence type="ECO:0000313" key="1">
    <source>
        <dbReference type="EMBL" id="MEQ3363690.1"/>
    </source>
</evidence>
<proteinExistence type="predicted"/>
<protein>
    <submittedName>
        <fullName evidence="1">Uncharacterized protein</fullName>
    </submittedName>
</protein>
<dbReference type="EMBL" id="JBBNOP010000011">
    <property type="protein sequence ID" value="MEQ3363690.1"/>
    <property type="molecule type" value="Genomic_DNA"/>
</dbReference>
<gene>
    <name evidence="1" type="ORF">AAA083_11960</name>
</gene>
<reference evidence="1 2" key="1">
    <citation type="submission" date="2024-04" db="EMBL/GenBank/DDBJ databases">
        <title>Human intestinal bacterial collection.</title>
        <authorList>
            <person name="Pauvert C."/>
            <person name="Hitch T.C.A."/>
            <person name="Clavel T."/>
        </authorList>
    </citation>
    <scope>NUCLEOTIDE SEQUENCE [LARGE SCALE GENOMIC DNA]</scope>
    <source>
        <strain evidence="1 2">CLA-KB-H42</strain>
    </source>
</reference>
<sequence length="164" mass="18993">MRELVTYKRVQYQAFVDKLREEGREIANIFELQNEDDITALLSSRDIVVDATPFIELAPSRQPLVLAFEVLIARMPSDVLFIADEEVAEGGRYFLRNVFDAFKNCGADAKGDREDGTMEKIVLVSLEEDEYERVVRALNDELIGQSRFKEAFREHSKSFRLFYE</sequence>
<comment type="caution">
    <text evidence="1">The sequence shown here is derived from an EMBL/GenBank/DDBJ whole genome shotgun (WGS) entry which is preliminary data.</text>
</comment>
<evidence type="ECO:0000313" key="2">
    <source>
        <dbReference type="Proteomes" id="UP001487305"/>
    </source>
</evidence>
<keyword evidence="2" id="KW-1185">Reference proteome</keyword>
<name>A0ABV1JF27_9ACTN</name>